<keyword evidence="2" id="KW-0732">Signal</keyword>
<dbReference type="EMBL" id="BSXT01000629">
    <property type="protein sequence ID" value="GMF31362.1"/>
    <property type="molecule type" value="Genomic_DNA"/>
</dbReference>
<gene>
    <name evidence="4" type="ORF">Pfra01_000718000</name>
</gene>
<comment type="similarity">
    <text evidence="1">Belongs to the AB hydrolase superfamily.</text>
</comment>
<dbReference type="InterPro" id="IPR029058">
    <property type="entry name" value="AB_hydrolase_fold"/>
</dbReference>
<dbReference type="AlphaFoldDB" id="A0A9W6UDY9"/>
<feature type="signal peptide" evidence="2">
    <location>
        <begin position="1"/>
        <end position="18"/>
    </location>
</feature>
<comment type="caution">
    <text evidence="4">The sequence shown here is derived from an EMBL/GenBank/DDBJ whole genome shotgun (WGS) entry which is preliminary data.</text>
</comment>
<reference evidence="4" key="1">
    <citation type="submission" date="2023-04" db="EMBL/GenBank/DDBJ databases">
        <title>Phytophthora fragariaefolia NBRC 109709.</title>
        <authorList>
            <person name="Ichikawa N."/>
            <person name="Sato H."/>
            <person name="Tonouchi N."/>
        </authorList>
    </citation>
    <scope>NUCLEOTIDE SEQUENCE</scope>
    <source>
        <strain evidence="4">NBRC 109709</strain>
    </source>
</reference>
<dbReference type="Proteomes" id="UP001165121">
    <property type="component" value="Unassembled WGS sequence"/>
</dbReference>
<organism evidence="4 5">
    <name type="scientific">Phytophthora fragariaefolia</name>
    <dbReference type="NCBI Taxonomy" id="1490495"/>
    <lineage>
        <taxon>Eukaryota</taxon>
        <taxon>Sar</taxon>
        <taxon>Stramenopiles</taxon>
        <taxon>Oomycota</taxon>
        <taxon>Peronosporomycetes</taxon>
        <taxon>Peronosporales</taxon>
        <taxon>Peronosporaceae</taxon>
        <taxon>Phytophthora</taxon>
    </lineage>
</organism>
<dbReference type="InterPro" id="IPR000073">
    <property type="entry name" value="AB_hydrolase_1"/>
</dbReference>
<feature type="domain" description="AB hydrolase-1" evidence="3">
    <location>
        <begin position="97"/>
        <end position="236"/>
    </location>
</feature>
<feature type="chain" id="PRO_5040821180" evidence="2">
    <location>
        <begin position="19"/>
        <end position="515"/>
    </location>
</feature>
<dbReference type="Gene3D" id="3.40.50.1820">
    <property type="entry name" value="alpha/beta hydrolase"/>
    <property type="match status" value="1"/>
</dbReference>
<proteinExistence type="inferred from homology"/>
<dbReference type="Pfam" id="PF00561">
    <property type="entry name" value="Abhydrolase_1"/>
    <property type="match status" value="1"/>
</dbReference>
<evidence type="ECO:0000256" key="2">
    <source>
        <dbReference type="SAM" id="SignalP"/>
    </source>
</evidence>
<evidence type="ECO:0000313" key="4">
    <source>
        <dbReference type="EMBL" id="GMF31362.1"/>
    </source>
</evidence>
<protein>
    <submittedName>
        <fullName evidence="4">Unnamed protein product</fullName>
    </submittedName>
</protein>
<dbReference type="OrthoDB" id="119702at2759"/>
<sequence>MGLRVLFAFAALVSQASAASETVFKTRLNGWYKCSDHTFSDQGSSDGQYSECATMSAPLCYPGICKTPQFADPTVDIFVKRMLATNGNPKVATNIWLLQGGPGYSSSPLESSMLDLFAQLNETVNIYTMDHRGTGRSTFLDCVAAQVTTTGSPNGKEIDLEEIGSCARELENEYGDLSSFSTTSAATDLKTFISKYTNGATTIVYGTSYGTMLVERLIHLNPPGVTGYVLDGVATASGASADKFFFMSKRDIDFGIVGDRFFALCSQDATCSSQFKKPNNLPQTLRGVLTQFEKDPKSACASLMKEVKNMKDYPTSTTLSITLGAMLTDEEQRKLIPPVVYRLKRCETKDVDVLRQFINVYNTFSGASSQDDSYYSPLLFNLIQYSEMWEIPQPSMAEMKKRTRSTLLRTGAELYSQHYCAFSKEKSQCATPEQQVDAQTTHEYAENLLDTLDGDKKELVTFNTSSHGALMYTFLDGGDAWTPTCGVKIVASYVKSKGNLKGWTSRAWPECRPTT</sequence>
<name>A0A9W6UDY9_9STRA</name>
<keyword evidence="5" id="KW-1185">Reference proteome</keyword>
<dbReference type="SUPFAM" id="SSF53474">
    <property type="entry name" value="alpha/beta-Hydrolases"/>
    <property type="match status" value="1"/>
</dbReference>
<accession>A0A9W6UDY9</accession>
<evidence type="ECO:0000259" key="3">
    <source>
        <dbReference type="Pfam" id="PF00561"/>
    </source>
</evidence>
<evidence type="ECO:0000256" key="1">
    <source>
        <dbReference type="ARBA" id="ARBA00008645"/>
    </source>
</evidence>
<evidence type="ECO:0000313" key="5">
    <source>
        <dbReference type="Proteomes" id="UP001165121"/>
    </source>
</evidence>
<dbReference type="PANTHER" id="PTHR43039">
    <property type="entry name" value="ESTERASE-RELATED"/>
    <property type="match status" value="1"/>
</dbReference>